<proteinExistence type="predicted"/>
<reference evidence="2" key="1">
    <citation type="submission" date="2022-11" db="UniProtKB">
        <authorList>
            <consortium name="WormBaseParasite"/>
        </authorList>
    </citation>
    <scope>IDENTIFICATION</scope>
</reference>
<protein>
    <submittedName>
        <fullName evidence="2">Uncharacterized protein</fullName>
    </submittedName>
</protein>
<organism evidence="1 2">
    <name type="scientific">Romanomermis culicivorax</name>
    <name type="common">Nematode worm</name>
    <dbReference type="NCBI Taxonomy" id="13658"/>
    <lineage>
        <taxon>Eukaryota</taxon>
        <taxon>Metazoa</taxon>
        <taxon>Ecdysozoa</taxon>
        <taxon>Nematoda</taxon>
        <taxon>Enoplea</taxon>
        <taxon>Dorylaimia</taxon>
        <taxon>Mermithida</taxon>
        <taxon>Mermithoidea</taxon>
        <taxon>Mermithidae</taxon>
        <taxon>Romanomermis</taxon>
    </lineage>
</organism>
<dbReference type="WBParaSite" id="nRc.2.0.1.t24928-RA">
    <property type="protein sequence ID" value="nRc.2.0.1.t24928-RA"/>
    <property type="gene ID" value="nRc.2.0.1.g24928"/>
</dbReference>
<name>A0A915JGQ5_ROMCU</name>
<evidence type="ECO:0000313" key="2">
    <source>
        <dbReference type="WBParaSite" id="nRc.2.0.1.t24928-RA"/>
    </source>
</evidence>
<dbReference type="Proteomes" id="UP000887565">
    <property type="component" value="Unplaced"/>
</dbReference>
<evidence type="ECO:0000313" key="1">
    <source>
        <dbReference type="Proteomes" id="UP000887565"/>
    </source>
</evidence>
<accession>A0A915JGQ5</accession>
<sequence length="203" mass="23072">MWDLIILVNDNHIMESKKIEQADVIALDGVIIEIYDVNLANAVIDFGKGQIQLANIETEIISGTLFDNAQILPRLPIPSNPMVLDAVYTKGNKEKEGKPYLESDDNEDRVMRITKFEEDETFIWTKTRTYIPLYTTTFVQAVVWPQKDWAKGPIVVEESGKDTPFDIDASIFDARNNNFRIMLINGTNKGISLHNNELIVKSK</sequence>
<keyword evidence="1" id="KW-1185">Reference proteome</keyword>
<dbReference type="AlphaFoldDB" id="A0A915JGQ5"/>